<evidence type="ECO:0000256" key="1">
    <source>
        <dbReference type="ARBA" id="ARBA00004123"/>
    </source>
</evidence>
<dbReference type="Pfam" id="PF00172">
    <property type="entry name" value="Zn_clus"/>
    <property type="match status" value="1"/>
</dbReference>
<feature type="transmembrane region" description="Helical" evidence="5">
    <location>
        <begin position="72"/>
        <end position="91"/>
    </location>
</feature>
<dbReference type="InterPro" id="IPR007219">
    <property type="entry name" value="XnlR_reg_dom"/>
</dbReference>
<evidence type="ECO:0000313" key="6">
    <source>
        <dbReference type="EMBL" id="CAE7021487.1"/>
    </source>
</evidence>
<feature type="compositionally biased region" description="Basic and acidic residues" evidence="4">
    <location>
        <begin position="263"/>
        <end position="283"/>
    </location>
</feature>
<gene>
    <name evidence="6" type="ORF">PTTW11_03270</name>
</gene>
<keyword evidence="5" id="KW-1133">Transmembrane helix</keyword>
<dbReference type="AlphaFoldDB" id="A0A6S6VGI5"/>
<dbReference type="SMART" id="SM00066">
    <property type="entry name" value="GAL4"/>
    <property type="match status" value="1"/>
</dbReference>
<evidence type="ECO:0000313" key="7">
    <source>
        <dbReference type="Proteomes" id="UP000472372"/>
    </source>
</evidence>
<evidence type="ECO:0000256" key="2">
    <source>
        <dbReference type="ARBA" id="ARBA00022723"/>
    </source>
</evidence>
<feature type="region of interest" description="Disordered" evidence="4">
    <location>
        <begin position="169"/>
        <end position="192"/>
    </location>
</feature>
<organism evidence="6 7">
    <name type="scientific">Pyrenophora teres f. teres</name>
    <dbReference type="NCBI Taxonomy" id="97479"/>
    <lineage>
        <taxon>Eukaryota</taxon>
        <taxon>Fungi</taxon>
        <taxon>Dikarya</taxon>
        <taxon>Ascomycota</taxon>
        <taxon>Pezizomycotina</taxon>
        <taxon>Dothideomycetes</taxon>
        <taxon>Pleosporomycetidae</taxon>
        <taxon>Pleosporales</taxon>
        <taxon>Pleosporineae</taxon>
        <taxon>Pleosporaceae</taxon>
        <taxon>Pyrenophora</taxon>
    </lineage>
</organism>
<dbReference type="GO" id="GO:0000981">
    <property type="term" value="F:DNA-binding transcription factor activity, RNA polymerase II-specific"/>
    <property type="evidence" value="ECO:0007669"/>
    <property type="project" value="InterPro"/>
</dbReference>
<dbReference type="PROSITE" id="PS50048">
    <property type="entry name" value="ZN2_CY6_FUNGAL_2"/>
    <property type="match status" value="1"/>
</dbReference>
<dbReference type="PROSITE" id="PS00463">
    <property type="entry name" value="ZN2_CY6_FUNGAL_1"/>
    <property type="match status" value="1"/>
</dbReference>
<feature type="region of interest" description="Disordered" evidence="4">
    <location>
        <begin position="205"/>
        <end position="229"/>
    </location>
</feature>
<dbReference type="PANTHER" id="PTHR31001:SF82">
    <property type="entry name" value="ZN(II)2CYS6 TRANSCRIPTION FACTOR (EUROFUNG)"/>
    <property type="match status" value="1"/>
</dbReference>
<dbReference type="InterPro" id="IPR001138">
    <property type="entry name" value="Zn2Cys6_DnaBD"/>
</dbReference>
<sequence length="855" mass="95741">MFATVFQTTASAFGIAGAQPAFQNILAKQLRINAHNLDPEIVLRAGASELRKIVPARFLAVVLKSYIEGFRGTMIVAIVLAGAAFIASFGIRMTDMKRTAVLEGQDKRDKFVGFLLFACLKMNANSSRRNGKPASCEPCRLNKTKCDHGHPKCDRCRQRGIEERCFYHPAPLTRPRPTTDESGAGESRAPKRKYVTARTLFMEENSDPIRRPSRQNRDTGAVFPPPSTEGEKLADAVAADVYHPGFLGPGSYAVLLPQDEEPGQLREREESVASERSDRELTHQHTISKSMRYQMAYDVLSTFRHYNAIRELILWYNASNEAGVIPAHIQVDTVNALEAIIDKHDLRRKAPSPELTEQVLESTARPFIISQSLEARDFHILCSGENLRFEVIGFLLATAGRSLTFGFAPDLFSDPSKKDMKIRFTDELLRASTTCLFITTMLATVNDITVWMYYENYVFTIMMCGYTGPPSWRRIGDLATQVYALGLHQEKKCAHAPTWLADTRRRVFCAAYNQDKSISTFLGRPIRISKRYTDISLPFDLADNVVTGNKDALQAAIQALDSDGWNTQGQWLRASWIRLRHISLRFREEILEFSLIKIDVSAEAQLMDISQRIHTSWEALPKHMRYWKTCWEENIPTAICLMLCIVHLTHWYNEFMIQRLLDYSPLTLNTALLRVSIDLLSNTLTLGTIRDRLYDVHRDMLNGILLFGVPAASVLATALRELHLTGQQFPTEVSRAEIIRMLSVLISHLDAAAHMENSGARHGEANYNLCRKASKIFTKVIDAVLDSRPVEEVMPASDTMGLDLGLDLFSGAGLDGFEGLDFPGLGMGLGPSGNANDVDGDWGTLGQWNTWGGPV</sequence>
<dbReference type="GO" id="GO:0006351">
    <property type="term" value="P:DNA-templated transcription"/>
    <property type="evidence" value="ECO:0007669"/>
    <property type="project" value="InterPro"/>
</dbReference>
<dbReference type="SUPFAM" id="SSF57701">
    <property type="entry name" value="Zn2/Cys6 DNA-binding domain"/>
    <property type="match status" value="1"/>
</dbReference>
<keyword evidence="5" id="KW-0812">Transmembrane</keyword>
<comment type="subcellular location">
    <subcellularLocation>
        <location evidence="1">Nucleus</location>
    </subcellularLocation>
</comment>
<dbReference type="SMART" id="SM00906">
    <property type="entry name" value="Fungal_trans"/>
    <property type="match status" value="1"/>
</dbReference>
<feature type="region of interest" description="Disordered" evidence="4">
    <location>
        <begin position="262"/>
        <end position="284"/>
    </location>
</feature>
<dbReference type="CDD" id="cd12148">
    <property type="entry name" value="fungal_TF_MHR"/>
    <property type="match status" value="1"/>
</dbReference>
<dbReference type="InterPro" id="IPR050613">
    <property type="entry name" value="Sec_Metabolite_Reg"/>
</dbReference>
<dbReference type="CDD" id="cd00067">
    <property type="entry name" value="GAL4"/>
    <property type="match status" value="1"/>
</dbReference>
<dbReference type="GO" id="GO:0003677">
    <property type="term" value="F:DNA binding"/>
    <property type="evidence" value="ECO:0007669"/>
    <property type="project" value="InterPro"/>
</dbReference>
<evidence type="ECO:0000256" key="3">
    <source>
        <dbReference type="ARBA" id="ARBA00023242"/>
    </source>
</evidence>
<reference evidence="6" key="1">
    <citation type="submission" date="2021-02" db="EMBL/GenBank/DDBJ databases">
        <authorList>
            <person name="Syme A R."/>
            <person name="Syme A R."/>
            <person name="Moolhuijzen P."/>
        </authorList>
    </citation>
    <scope>NUCLEOTIDE SEQUENCE</scope>
    <source>
        <strain evidence="6">W1-1</strain>
    </source>
</reference>
<dbReference type="PANTHER" id="PTHR31001">
    <property type="entry name" value="UNCHARACTERIZED TRANSCRIPTIONAL REGULATORY PROTEIN"/>
    <property type="match status" value="1"/>
</dbReference>
<dbReference type="Gene3D" id="4.10.240.10">
    <property type="entry name" value="Zn(2)-C6 fungal-type DNA-binding domain"/>
    <property type="match status" value="1"/>
</dbReference>
<dbReference type="GO" id="GO:0008270">
    <property type="term" value="F:zinc ion binding"/>
    <property type="evidence" value="ECO:0007669"/>
    <property type="project" value="InterPro"/>
</dbReference>
<dbReference type="InterPro" id="IPR036864">
    <property type="entry name" value="Zn2-C6_fun-type_DNA-bd_sf"/>
</dbReference>
<proteinExistence type="predicted"/>
<keyword evidence="3" id="KW-0539">Nucleus</keyword>
<dbReference type="Proteomes" id="UP000472372">
    <property type="component" value="Chromosome 3"/>
</dbReference>
<keyword evidence="2" id="KW-0479">Metal-binding</keyword>
<keyword evidence="5" id="KW-0472">Membrane</keyword>
<dbReference type="EMBL" id="HG992979">
    <property type="protein sequence ID" value="CAE7021487.1"/>
    <property type="molecule type" value="Genomic_DNA"/>
</dbReference>
<evidence type="ECO:0000256" key="4">
    <source>
        <dbReference type="SAM" id="MobiDB-lite"/>
    </source>
</evidence>
<dbReference type="Pfam" id="PF04082">
    <property type="entry name" value="Fungal_trans"/>
    <property type="match status" value="1"/>
</dbReference>
<name>A0A6S6VGI5_9PLEO</name>
<protein>
    <submittedName>
        <fullName evidence="6">Fungal specific transcription factor</fullName>
    </submittedName>
</protein>
<dbReference type="GO" id="GO:0005634">
    <property type="term" value="C:nucleus"/>
    <property type="evidence" value="ECO:0007669"/>
    <property type="project" value="UniProtKB-SubCell"/>
</dbReference>
<evidence type="ECO:0000256" key="5">
    <source>
        <dbReference type="SAM" id="Phobius"/>
    </source>
</evidence>
<accession>A0A6S6VGI5</accession>